<dbReference type="InParanoid" id="A0A395JPV9"/>
<dbReference type="AlphaFoldDB" id="A0A395JPV9"/>
<proteinExistence type="predicted"/>
<keyword evidence="1" id="KW-1133">Transmembrane helix</keyword>
<feature type="transmembrane region" description="Helical" evidence="1">
    <location>
        <begin position="134"/>
        <end position="157"/>
    </location>
</feature>
<dbReference type="Pfam" id="PF06580">
    <property type="entry name" value="His_kinase"/>
    <property type="match status" value="1"/>
</dbReference>
<dbReference type="Gene3D" id="3.30.565.10">
    <property type="entry name" value="Histidine kinase-like ATPase, C-terminal domain"/>
    <property type="match status" value="1"/>
</dbReference>
<evidence type="ECO:0000259" key="2">
    <source>
        <dbReference type="Pfam" id="PF06580"/>
    </source>
</evidence>
<comment type="caution">
    <text evidence="3">The sequence shown here is derived from an EMBL/GenBank/DDBJ whole genome shotgun (WGS) entry which is preliminary data.</text>
</comment>
<dbReference type="InterPro" id="IPR036890">
    <property type="entry name" value="HATPase_C_sf"/>
</dbReference>
<feature type="transmembrane region" description="Helical" evidence="1">
    <location>
        <begin position="20"/>
        <end position="42"/>
    </location>
</feature>
<dbReference type="OrthoDB" id="2514702at2"/>
<protein>
    <submittedName>
        <fullName evidence="3">Histidine kinase</fullName>
    </submittedName>
</protein>
<keyword evidence="1" id="KW-0812">Transmembrane</keyword>
<keyword evidence="3" id="KW-0418">Kinase</keyword>
<evidence type="ECO:0000313" key="4">
    <source>
        <dbReference type="Proteomes" id="UP000253083"/>
    </source>
</evidence>
<accession>A0A395JPV9</accession>
<feature type="transmembrane region" description="Helical" evidence="1">
    <location>
        <begin position="90"/>
        <end position="114"/>
    </location>
</feature>
<evidence type="ECO:0000256" key="1">
    <source>
        <dbReference type="SAM" id="Phobius"/>
    </source>
</evidence>
<dbReference type="GO" id="GO:0000155">
    <property type="term" value="F:phosphorelay sensor kinase activity"/>
    <property type="evidence" value="ECO:0007669"/>
    <property type="project" value="InterPro"/>
</dbReference>
<feature type="domain" description="Signal transduction histidine kinase internal region" evidence="2">
    <location>
        <begin position="183"/>
        <end position="261"/>
    </location>
</feature>
<keyword evidence="4" id="KW-1185">Reference proteome</keyword>
<dbReference type="PANTHER" id="PTHR34220:SF7">
    <property type="entry name" value="SENSOR HISTIDINE KINASE YPDA"/>
    <property type="match status" value="1"/>
</dbReference>
<keyword evidence="1" id="KW-0472">Membrane</keyword>
<dbReference type="PANTHER" id="PTHR34220">
    <property type="entry name" value="SENSOR HISTIDINE KINASE YPDA"/>
    <property type="match status" value="1"/>
</dbReference>
<evidence type="ECO:0000313" key="3">
    <source>
        <dbReference type="EMBL" id="RBP51594.1"/>
    </source>
</evidence>
<feature type="transmembrane region" description="Helical" evidence="1">
    <location>
        <begin position="48"/>
        <end position="69"/>
    </location>
</feature>
<reference evidence="3 4" key="1">
    <citation type="submission" date="2018-06" db="EMBL/GenBank/DDBJ databases">
        <title>Genomic Encyclopedia of Type Strains, Phase IV (KMG-IV): sequencing the most valuable type-strain genomes for metagenomic binning, comparative biology and taxonomic classification.</title>
        <authorList>
            <person name="Goeker M."/>
        </authorList>
    </citation>
    <scope>NUCLEOTIDE SEQUENCE [LARGE SCALE GENOMIC DNA]</scope>
    <source>
        <strain evidence="3 4">DSM 24032</strain>
    </source>
</reference>
<organism evidence="3 4">
    <name type="scientific">Arenicella xantha</name>
    <dbReference type="NCBI Taxonomy" id="644221"/>
    <lineage>
        <taxon>Bacteria</taxon>
        <taxon>Pseudomonadati</taxon>
        <taxon>Pseudomonadota</taxon>
        <taxon>Gammaproteobacteria</taxon>
        <taxon>Arenicellales</taxon>
        <taxon>Arenicellaceae</taxon>
        <taxon>Arenicella</taxon>
    </lineage>
</organism>
<dbReference type="SUPFAM" id="SSF55874">
    <property type="entry name" value="ATPase domain of HSP90 chaperone/DNA topoisomerase II/histidine kinase"/>
    <property type="match status" value="1"/>
</dbReference>
<dbReference type="EMBL" id="QNRT01000002">
    <property type="protein sequence ID" value="RBP51594.1"/>
    <property type="molecule type" value="Genomic_DNA"/>
</dbReference>
<dbReference type="GO" id="GO:0016020">
    <property type="term" value="C:membrane"/>
    <property type="evidence" value="ECO:0007669"/>
    <property type="project" value="InterPro"/>
</dbReference>
<keyword evidence="3" id="KW-0808">Transferase</keyword>
<dbReference type="Proteomes" id="UP000253083">
    <property type="component" value="Unassembled WGS sequence"/>
</dbReference>
<name>A0A395JPV9_9GAMM</name>
<dbReference type="InterPro" id="IPR050640">
    <property type="entry name" value="Bact_2-comp_sensor_kinase"/>
</dbReference>
<dbReference type="InterPro" id="IPR010559">
    <property type="entry name" value="Sig_transdc_His_kin_internal"/>
</dbReference>
<gene>
    <name evidence="3" type="ORF">DFR28_1021024</name>
</gene>
<sequence>MQNSVNKLLSRSLFSASWRFYACQFAGVSLLIMIFSLLWFLFGDRGMVGLTVAANSIWIVGFFFAGLVLRQRYHRYRLEGLGVSKQILKGLLLVMIVSIIVVLIMAILCLPFYLSDLLAIKQADDPDATSFQVIWKFILANWVQTNVYLATWAALYLGITSSRRAKSAELDNLKLQNSLKEATLSSLSNQLNPHFLFNALNNIRFMILEDARQAEAMLMSLSEVLRYSLESSKQETLPLQQEMAIIDRYIEIVRIQFEDRLRFSMTIDPSLNNQMVPPMILQMLVENSVKHGVEQIQNGGSVEVTARQDAQSFTLTVCNDIPSSRSVGPDNTGIGLRNIRQRLQLLYGESASLVTSVADGRFCAAISLPRTVA</sequence>